<keyword evidence="3" id="KW-1185">Reference proteome</keyword>
<protein>
    <submittedName>
        <fullName evidence="2">ABC transporter, permease protein</fullName>
    </submittedName>
</protein>
<gene>
    <name evidence="2" type="ORF">SSE37_18402</name>
</gene>
<feature type="transmembrane region" description="Helical" evidence="1">
    <location>
        <begin position="37"/>
        <end position="61"/>
    </location>
</feature>
<proteinExistence type="predicted"/>
<feature type="transmembrane region" description="Helical" evidence="1">
    <location>
        <begin position="73"/>
        <end position="94"/>
    </location>
</feature>
<feature type="transmembrane region" description="Helical" evidence="1">
    <location>
        <begin position="150"/>
        <end position="177"/>
    </location>
</feature>
<keyword evidence="1" id="KW-0472">Membrane</keyword>
<evidence type="ECO:0000313" key="2">
    <source>
        <dbReference type="EMBL" id="EBA05727.1"/>
    </source>
</evidence>
<evidence type="ECO:0000256" key="1">
    <source>
        <dbReference type="SAM" id="Phobius"/>
    </source>
</evidence>
<organism evidence="2 3">
    <name type="scientific">Sagittula stellata (strain ATCC 700073 / DSM 11524 / E-37)</name>
    <dbReference type="NCBI Taxonomy" id="388399"/>
    <lineage>
        <taxon>Bacteria</taxon>
        <taxon>Pseudomonadati</taxon>
        <taxon>Pseudomonadota</taxon>
        <taxon>Alphaproteobacteria</taxon>
        <taxon>Rhodobacterales</taxon>
        <taxon>Roseobacteraceae</taxon>
        <taxon>Sagittula</taxon>
    </lineage>
</organism>
<feature type="transmembrane region" description="Helical" evidence="1">
    <location>
        <begin position="114"/>
        <end position="138"/>
    </location>
</feature>
<keyword evidence="1" id="KW-1133">Transmembrane helix</keyword>
<dbReference type="OrthoDB" id="7835223at2"/>
<sequence>MFQSTTRPKSSLGSALNIAELVYHNSVRAVRKAHGNAFMAIFMNMLQSIIFVLAFYFMFKIMGMRSAALRGDFMIYIMTGVFLYMTHTKTMGAVAGSEGPASPMMQHAPMNTAIAIAAAMVSTLYIQVLSLFAILFVYDVAFNPFVMQEIYDPIGCLAMLLLSWFSGAAIGMVVLAVKPWFPTPVSILSTVYQRANMIASGKMFVANTLPGYMLVMFDWNPLFHTIDQSRGYAFVNYVPRNSSWEYAFYLSIVLVMIGLMGEFYTRKHASVSWGARR</sequence>
<evidence type="ECO:0000313" key="3">
    <source>
        <dbReference type="Proteomes" id="UP000005713"/>
    </source>
</evidence>
<dbReference type="RefSeq" id="WP_005863939.1">
    <property type="nucleotide sequence ID" value="NZ_AAYA01000025.1"/>
</dbReference>
<dbReference type="Proteomes" id="UP000005713">
    <property type="component" value="Unassembled WGS sequence"/>
</dbReference>
<accession>A3KAT1</accession>
<dbReference type="eggNOG" id="COG1682">
    <property type="taxonomic scope" value="Bacteria"/>
</dbReference>
<reference evidence="2 3" key="1">
    <citation type="submission" date="2006-06" db="EMBL/GenBank/DDBJ databases">
        <authorList>
            <person name="Moran M.A."/>
            <person name="Ferriera S."/>
            <person name="Johnson J."/>
            <person name="Kravitz S."/>
            <person name="Beeson K."/>
            <person name="Sutton G."/>
            <person name="Rogers Y.-H."/>
            <person name="Friedman R."/>
            <person name="Frazier M."/>
            <person name="Venter J.C."/>
        </authorList>
    </citation>
    <scope>NUCLEOTIDE SEQUENCE [LARGE SCALE GENOMIC DNA]</scope>
    <source>
        <strain evidence="2 3">E-37</strain>
    </source>
</reference>
<feature type="transmembrane region" description="Helical" evidence="1">
    <location>
        <begin position="246"/>
        <end position="264"/>
    </location>
</feature>
<comment type="caution">
    <text evidence="2">The sequence shown here is derived from an EMBL/GenBank/DDBJ whole genome shotgun (WGS) entry which is preliminary data.</text>
</comment>
<dbReference type="AlphaFoldDB" id="A3KAT1"/>
<name>A3KAT1_SAGS3</name>
<keyword evidence="1" id="KW-0812">Transmembrane</keyword>
<dbReference type="EMBL" id="AAYA01000025">
    <property type="protein sequence ID" value="EBA05727.1"/>
    <property type="molecule type" value="Genomic_DNA"/>
</dbReference>